<reference evidence="2 3" key="1">
    <citation type="submission" date="2021-03" db="EMBL/GenBank/DDBJ databases">
        <authorList>
            <person name="King G.J."/>
            <person name="Bancroft I."/>
            <person name="Baten A."/>
            <person name="Bloomfield J."/>
            <person name="Borpatragohain P."/>
            <person name="He Z."/>
            <person name="Irish N."/>
            <person name="Irwin J."/>
            <person name="Liu K."/>
            <person name="Mauleon R.P."/>
            <person name="Moore J."/>
            <person name="Morris R."/>
            <person name="Ostergaard L."/>
            <person name="Wang B."/>
            <person name="Wells R."/>
        </authorList>
    </citation>
    <scope>NUCLEOTIDE SEQUENCE [LARGE SCALE GENOMIC DNA]</scope>
    <source>
        <strain evidence="2">R-o-18</strain>
        <tissue evidence="2">Leaf</tissue>
    </source>
</reference>
<dbReference type="PANTHER" id="PTHR43139:SF28">
    <property type="entry name" value="ALPHA_BETA-HYDROLASES SUPERFAMILY PROTEIN"/>
    <property type="match status" value="1"/>
</dbReference>
<gene>
    <name evidence="2" type="primary">A02p010690.1_BraROA</name>
    <name evidence="2" type="ORF">IGI04_005164</name>
</gene>
<dbReference type="InterPro" id="IPR052370">
    <property type="entry name" value="Meta-cleavage_hydrolase"/>
</dbReference>
<dbReference type="Pfam" id="PF00561">
    <property type="entry name" value="Abhydrolase_1"/>
    <property type="match status" value="1"/>
</dbReference>
<accession>A0ABQ7ND74</accession>
<feature type="domain" description="AB hydrolase-1" evidence="1">
    <location>
        <begin position="77"/>
        <end position="286"/>
    </location>
</feature>
<evidence type="ECO:0000259" key="1">
    <source>
        <dbReference type="Pfam" id="PF00561"/>
    </source>
</evidence>
<dbReference type="Gene3D" id="3.40.50.1820">
    <property type="entry name" value="alpha/beta hydrolase"/>
    <property type="match status" value="1"/>
</dbReference>
<dbReference type="PANTHER" id="PTHR43139">
    <property type="entry name" value="SI:DKEY-122A22.2"/>
    <property type="match status" value="1"/>
</dbReference>
<organism evidence="2 3">
    <name type="scientific">Brassica rapa subsp. trilocularis</name>
    <dbReference type="NCBI Taxonomy" id="1813537"/>
    <lineage>
        <taxon>Eukaryota</taxon>
        <taxon>Viridiplantae</taxon>
        <taxon>Streptophyta</taxon>
        <taxon>Embryophyta</taxon>
        <taxon>Tracheophyta</taxon>
        <taxon>Spermatophyta</taxon>
        <taxon>Magnoliopsida</taxon>
        <taxon>eudicotyledons</taxon>
        <taxon>Gunneridae</taxon>
        <taxon>Pentapetalae</taxon>
        <taxon>rosids</taxon>
        <taxon>malvids</taxon>
        <taxon>Brassicales</taxon>
        <taxon>Brassicaceae</taxon>
        <taxon>Brassiceae</taxon>
        <taxon>Brassica</taxon>
    </lineage>
</organism>
<sequence length="698" mass="77682">MAPSFLSVAKFVEAILRRRFSSAGLSLYKPYPSTPKPPYNSGAHGHLCHMKTNKNRPFSSSTVLALPLYGSGAGSLYIPDLVFFGGSTTTSSCSDENRSEMFQASCMGRLMEKLGVERFSVVGTSYGGFVAYNMAKMFPEKVDKVILASSGVNMRRSDNEAFIARAKCHRITEVMLPSSGTDLRRFSGMVSSRRLDFVPDFVLNDFCQKMYSENREEKAELLEGLSIGRDDKTNITPIQQDVMLIWGEHDQVFPLKMAHDLREMLGKKAKLKVIQRTSHIPQTEKPKEFNGTIIIFYYLNSMDHLMTSTERWTNNCMGWVPPCSQLYIAMLLYIQTMRAMQASGYLSPGSEISSLLGDFCYLFPLQNLWIPGPLVDAFRSVACFSPSASRRFGNITPALPSSPGWSRARRYRIADAATTHLPNINIFISRLNSICAAATRPNVTPEIFFRDVDGPYYMANLFSQPCDQSENEQANLTSPGACLTYSGSLRLWQDANYQLLFLGSPQSLDVNATEVDDNWSNFLRLSGHSTWFGKVAAMMGKYCQFWKGSVPLYDCSASSSAAGAVRCTATDTDVFDPPHWTAQAGNHNATQHANAHQVGHYSTRSYLSLVFKAATSVEDISRAHISAANTYNIYLSPNDDGHAGRAQYCRPCGHGALRRGMFWSIYPDAYTRSGIETYPGVIPSLARDYHSYSRIVSN</sequence>
<evidence type="ECO:0000313" key="3">
    <source>
        <dbReference type="Proteomes" id="UP000823674"/>
    </source>
</evidence>
<dbReference type="InterPro" id="IPR029058">
    <property type="entry name" value="AB_hydrolase_fold"/>
</dbReference>
<dbReference type="SUPFAM" id="SSF53474">
    <property type="entry name" value="alpha/beta-Hydrolases"/>
    <property type="match status" value="1"/>
</dbReference>
<name>A0ABQ7ND74_BRACM</name>
<keyword evidence="3" id="KW-1185">Reference proteome</keyword>
<protein>
    <recommendedName>
        <fullName evidence="1">AB hydrolase-1 domain-containing protein</fullName>
    </recommendedName>
</protein>
<dbReference type="PRINTS" id="PR00111">
    <property type="entry name" value="ABHYDROLASE"/>
</dbReference>
<proteinExistence type="predicted"/>
<comment type="caution">
    <text evidence="2">The sequence shown here is derived from an EMBL/GenBank/DDBJ whole genome shotgun (WGS) entry which is preliminary data.</text>
</comment>
<dbReference type="Proteomes" id="UP000823674">
    <property type="component" value="Chromosome A02"/>
</dbReference>
<dbReference type="InterPro" id="IPR000073">
    <property type="entry name" value="AB_hydrolase_1"/>
</dbReference>
<evidence type="ECO:0000313" key="2">
    <source>
        <dbReference type="EMBL" id="KAG5408845.1"/>
    </source>
</evidence>
<dbReference type="EMBL" id="JADBGQ010000002">
    <property type="protein sequence ID" value="KAG5408845.1"/>
    <property type="molecule type" value="Genomic_DNA"/>
</dbReference>